<feature type="chain" id="PRO_5012827220" description="Secreted protein" evidence="1">
    <location>
        <begin position="17"/>
        <end position="95"/>
    </location>
</feature>
<dbReference type="EMBL" id="GFPF01002822">
    <property type="protein sequence ID" value="MAA13968.1"/>
    <property type="molecule type" value="Transcribed_RNA"/>
</dbReference>
<organism evidence="2">
    <name type="scientific">Rhipicephalus zambeziensis</name>
    <dbReference type="NCBI Taxonomy" id="60191"/>
    <lineage>
        <taxon>Eukaryota</taxon>
        <taxon>Metazoa</taxon>
        <taxon>Ecdysozoa</taxon>
        <taxon>Arthropoda</taxon>
        <taxon>Chelicerata</taxon>
        <taxon>Arachnida</taxon>
        <taxon>Acari</taxon>
        <taxon>Parasitiformes</taxon>
        <taxon>Ixodida</taxon>
        <taxon>Ixodoidea</taxon>
        <taxon>Ixodidae</taxon>
        <taxon>Rhipicephalinae</taxon>
        <taxon>Rhipicephalus</taxon>
        <taxon>Rhipicephalus</taxon>
    </lineage>
</organism>
<protein>
    <recommendedName>
        <fullName evidence="3">Secreted protein</fullName>
    </recommendedName>
</protein>
<proteinExistence type="predicted"/>
<name>A0A224Y8I7_9ACAR</name>
<accession>A0A224Y8I7</accession>
<feature type="signal peptide" evidence="1">
    <location>
        <begin position="1"/>
        <end position="16"/>
    </location>
</feature>
<keyword evidence="1" id="KW-0732">Signal</keyword>
<evidence type="ECO:0008006" key="3">
    <source>
        <dbReference type="Google" id="ProtNLM"/>
    </source>
</evidence>
<evidence type="ECO:0000313" key="2">
    <source>
        <dbReference type="EMBL" id="MAA13968.1"/>
    </source>
</evidence>
<evidence type="ECO:0000256" key="1">
    <source>
        <dbReference type="SAM" id="SignalP"/>
    </source>
</evidence>
<reference evidence="2" key="1">
    <citation type="journal article" date="2017" name="Parasit. Vectors">
        <title>Sialotranscriptomics of Rhipicephalus zambeziensis reveals intricate expression profiles of secretory proteins and suggests tight temporal transcriptional regulation during blood-feeding.</title>
        <authorList>
            <person name="de Castro M.H."/>
            <person name="de Klerk D."/>
            <person name="Pienaar R."/>
            <person name="Rees D.J.G."/>
            <person name="Mans B.J."/>
        </authorList>
    </citation>
    <scope>NUCLEOTIDE SEQUENCE</scope>
    <source>
        <tissue evidence="2">Salivary glands</tissue>
    </source>
</reference>
<sequence>MLCTVVCLALHNIALAAHEPALEGGDDNTDDTAAPPAAAGLPPLLVYPSVQQQCNRVANQFRGPWGPHTERLHWVHCHLQRPWQHCAVPPAAALQ</sequence>
<dbReference type="AlphaFoldDB" id="A0A224Y8I7"/>